<dbReference type="InterPro" id="IPR027417">
    <property type="entry name" value="P-loop_NTPase"/>
</dbReference>
<dbReference type="SUPFAM" id="SSF52540">
    <property type="entry name" value="P-loop containing nucleoside triphosphate hydrolases"/>
    <property type="match status" value="1"/>
</dbReference>
<sequence>MQMGFMNSSNKISSSCVVPVEFTHSYASGQTGCGKTTGFVYPNLEERIKNNHGILLYDYKGKEHLAVKYLANKYNRLDDVIEIGKDWGSCINIVKYMNKAQLFEFFKQMNGRTDGDMYWTNSSANICSEILTILKNTNKVINICKKYSNIPIEEKHIKILTKLFIGFEMNFENTLSNLANIVCTKKNILNFLEKMDNLKYIVDKIISEHIITDTLKAKENLDNYVDIFNELINLEDKIILAKKALSTFSNETKTADNDYTTLDSLISTINTPLSAITTIKYLNHDELDIVEALNNGKIVVINTNSFSDQIISLLNSSLFFELTKRSSKVSTPISIFIDEAQKVVSEDFNLPVDVLRECKVELFLSFQNDELMIEKLGLNKFTSLVKNLKRRYVFKNPNMYKNIEELSRLDTYEYYDDMLMDFKIYEVTNPLQLNQKDFFKVELKYQNLKKIKEKYSYKSENKNHILIYDDSLMEDGMLILRDKNNKDSVVNVYKNENFNKAVKRFIDSLNGKSYLDETIPTFEECVKNFGLKNKN</sequence>
<protein>
    <recommendedName>
        <fullName evidence="3">TraD/TraG TraM recognition site domain-containing protein</fullName>
    </recommendedName>
</protein>
<organism evidence="1 2">
    <name type="scientific">Aliarcobacter cryaerophilus</name>
    <dbReference type="NCBI Taxonomy" id="28198"/>
    <lineage>
        <taxon>Bacteria</taxon>
        <taxon>Pseudomonadati</taxon>
        <taxon>Campylobacterota</taxon>
        <taxon>Epsilonproteobacteria</taxon>
        <taxon>Campylobacterales</taxon>
        <taxon>Arcobacteraceae</taxon>
        <taxon>Aliarcobacter</taxon>
    </lineage>
</organism>
<evidence type="ECO:0008006" key="3">
    <source>
        <dbReference type="Google" id="ProtNLM"/>
    </source>
</evidence>
<name>A0A2S9SU55_9BACT</name>
<gene>
    <name evidence="1" type="ORF">CJ671_03875</name>
</gene>
<proteinExistence type="predicted"/>
<evidence type="ECO:0000313" key="2">
    <source>
        <dbReference type="Proteomes" id="UP000238649"/>
    </source>
</evidence>
<dbReference type="OrthoDB" id="5355804at2"/>
<reference evidence="1 2" key="1">
    <citation type="submission" date="2017-09" db="EMBL/GenBank/DDBJ databases">
        <title>Reassesment of A. cryaerophilus.</title>
        <authorList>
            <person name="Perez-Cataluna A."/>
            <person name="Collado L."/>
            <person name="Salgado O."/>
            <person name="Lefinanco V."/>
            <person name="Figueras M.J."/>
        </authorList>
    </citation>
    <scope>NUCLEOTIDE SEQUENCE [LARGE SCALE GENOMIC DNA]</scope>
    <source>
        <strain evidence="1 2">LMG 9871</strain>
    </source>
</reference>
<dbReference type="EMBL" id="NXGH01000008">
    <property type="protein sequence ID" value="PRM90124.1"/>
    <property type="molecule type" value="Genomic_DNA"/>
</dbReference>
<accession>A0A2S9SU55</accession>
<dbReference type="RefSeq" id="WP_105911414.1">
    <property type="nucleotide sequence ID" value="NZ_NXGH01000008.1"/>
</dbReference>
<evidence type="ECO:0000313" key="1">
    <source>
        <dbReference type="EMBL" id="PRM90124.1"/>
    </source>
</evidence>
<dbReference type="AlphaFoldDB" id="A0A2S9SU55"/>
<dbReference type="Proteomes" id="UP000238649">
    <property type="component" value="Unassembled WGS sequence"/>
</dbReference>
<comment type="caution">
    <text evidence="1">The sequence shown here is derived from an EMBL/GenBank/DDBJ whole genome shotgun (WGS) entry which is preliminary data.</text>
</comment>